<dbReference type="AlphaFoldDB" id="A0A8J2LFN0"/>
<dbReference type="EMBL" id="CAJVCH010570561">
    <property type="protein sequence ID" value="CAG7835202.1"/>
    <property type="molecule type" value="Genomic_DNA"/>
</dbReference>
<gene>
    <name evidence="2" type="ORF">AFUS01_LOCUS44605</name>
</gene>
<feature type="chain" id="PRO_5035289661" evidence="1">
    <location>
        <begin position="26"/>
        <end position="405"/>
    </location>
</feature>
<evidence type="ECO:0000313" key="3">
    <source>
        <dbReference type="Proteomes" id="UP000708208"/>
    </source>
</evidence>
<organism evidence="2 3">
    <name type="scientific">Allacma fusca</name>
    <dbReference type="NCBI Taxonomy" id="39272"/>
    <lineage>
        <taxon>Eukaryota</taxon>
        <taxon>Metazoa</taxon>
        <taxon>Ecdysozoa</taxon>
        <taxon>Arthropoda</taxon>
        <taxon>Hexapoda</taxon>
        <taxon>Collembola</taxon>
        <taxon>Symphypleona</taxon>
        <taxon>Sminthuridae</taxon>
        <taxon>Allacma</taxon>
    </lineage>
</organism>
<keyword evidence="3" id="KW-1185">Reference proteome</keyword>
<keyword evidence="1" id="KW-0732">Signal</keyword>
<reference evidence="2" key="1">
    <citation type="submission" date="2021-06" db="EMBL/GenBank/DDBJ databases">
        <authorList>
            <person name="Hodson N. C."/>
            <person name="Mongue J. A."/>
            <person name="Jaron S. K."/>
        </authorList>
    </citation>
    <scope>NUCLEOTIDE SEQUENCE</scope>
</reference>
<dbReference type="OrthoDB" id="8296054at2759"/>
<evidence type="ECO:0000313" key="2">
    <source>
        <dbReference type="EMBL" id="CAG7835202.1"/>
    </source>
</evidence>
<sequence>MGFPGFKTLQYLFFVFLLNTVVICAEESAVQETQQFSGLKLVVGNTIYSFTTDVCSGGVFFKEPVALNLECIHGYFLARPNGCSMEGSSIIGGKNYVCRRDTQAAPDLIQAFIPVTNPEYPLDHTVTLYDDPDTLANFRRYTINHIDEDKYETSTSDPAGVIITNSQNNQKITVEKLCYEGKAQGSSQNAYMAKLRRITEIEDSENILRTSGCHSDSVSIPWGEESTFNFSQGFSDPALFSTEIVAALPESAQLPEYAPLSSRLEIWGGIAYCLQANQNLSSTAPPSIKTKGIEPSIESLALFCPATTPKLGNQGEVKQERDLSSLIDKFNKGLRRYRRSPLPFLPPIFPPMPSPIRPQPRFFPPIFPPFPRPPFPRPPFPPRPHPPIFPRRFPPVFPPWWRPRG</sequence>
<feature type="signal peptide" evidence="1">
    <location>
        <begin position="1"/>
        <end position="25"/>
    </location>
</feature>
<name>A0A8J2LFN0_9HEXA</name>
<accession>A0A8J2LFN0</accession>
<protein>
    <submittedName>
        <fullName evidence="2">Uncharacterized protein</fullName>
    </submittedName>
</protein>
<evidence type="ECO:0000256" key="1">
    <source>
        <dbReference type="SAM" id="SignalP"/>
    </source>
</evidence>
<proteinExistence type="predicted"/>
<comment type="caution">
    <text evidence="2">The sequence shown here is derived from an EMBL/GenBank/DDBJ whole genome shotgun (WGS) entry which is preliminary data.</text>
</comment>
<dbReference type="Proteomes" id="UP000708208">
    <property type="component" value="Unassembled WGS sequence"/>
</dbReference>